<evidence type="ECO:0000259" key="1">
    <source>
        <dbReference type="PROSITE" id="PS50943"/>
    </source>
</evidence>
<dbReference type="SUPFAM" id="SSF47413">
    <property type="entry name" value="lambda repressor-like DNA-binding domains"/>
    <property type="match status" value="1"/>
</dbReference>
<dbReference type="Gene3D" id="1.10.260.40">
    <property type="entry name" value="lambda repressor-like DNA-binding domains"/>
    <property type="match status" value="1"/>
</dbReference>
<proteinExistence type="predicted"/>
<feature type="domain" description="HTH cro/C1-type" evidence="1">
    <location>
        <begin position="43"/>
        <end position="97"/>
    </location>
</feature>
<evidence type="ECO:0000313" key="3">
    <source>
        <dbReference type="Proteomes" id="UP000322524"/>
    </source>
</evidence>
<dbReference type="CDD" id="cd00093">
    <property type="entry name" value="HTH_XRE"/>
    <property type="match status" value="1"/>
</dbReference>
<dbReference type="AlphaFoldDB" id="A0A5D4SEX2"/>
<reference evidence="2 3" key="1">
    <citation type="submission" date="2019-08" db="EMBL/GenBank/DDBJ databases">
        <title>Bacillus genomes from the desert of Cuatro Cienegas, Coahuila.</title>
        <authorList>
            <person name="Olmedo-Alvarez G."/>
        </authorList>
    </citation>
    <scope>NUCLEOTIDE SEQUENCE [LARGE SCALE GENOMIC DNA]</scope>
    <source>
        <strain evidence="2 3">CH28_1T</strain>
    </source>
</reference>
<dbReference type="SMART" id="SM00530">
    <property type="entry name" value="HTH_XRE"/>
    <property type="match status" value="1"/>
</dbReference>
<dbReference type="PROSITE" id="PS50943">
    <property type="entry name" value="HTH_CROC1"/>
    <property type="match status" value="1"/>
</dbReference>
<gene>
    <name evidence="2" type="ORF">FZC76_21895</name>
</gene>
<dbReference type="OrthoDB" id="2472497at2"/>
<comment type="caution">
    <text evidence="2">The sequence shown here is derived from an EMBL/GenBank/DDBJ whole genome shotgun (WGS) entry which is preliminary data.</text>
</comment>
<dbReference type="Pfam" id="PF01381">
    <property type="entry name" value="HTH_3"/>
    <property type="match status" value="1"/>
</dbReference>
<sequence length="100" mass="11061">MTVDKQIVSLFSLCSNSTAPSQISLKQHKRGVSLTKRVGSCLLADLLDKAGMTQQDLAAKVDTSKQQINKYVNNHQVMSYGMARNVAKILNVAMEDLYEE</sequence>
<dbReference type="Proteomes" id="UP000322524">
    <property type="component" value="Unassembled WGS sequence"/>
</dbReference>
<dbReference type="EMBL" id="VTEV01000015">
    <property type="protein sequence ID" value="TYS60522.1"/>
    <property type="molecule type" value="Genomic_DNA"/>
</dbReference>
<dbReference type="GO" id="GO:0003677">
    <property type="term" value="F:DNA binding"/>
    <property type="evidence" value="ECO:0007669"/>
    <property type="project" value="InterPro"/>
</dbReference>
<evidence type="ECO:0000313" key="2">
    <source>
        <dbReference type="EMBL" id="TYS60522.1"/>
    </source>
</evidence>
<organism evidence="2 3">
    <name type="scientific">Sutcliffiella horikoshii</name>
    <dbReference type="NCBI Taxonomy" id="79883"/>
    <lineage>
        <taxon>Bacteria</taxon>
        <taxon>Bacillati</taxon>
        <taxon>Bacillota</taxon>
        <taxon>Bacilli</taxon>
        <taxon>Bacillales</taxon>
        <taxon>Bacillaceae</taxon>
        <taxon>Sutcliffiella</taxon>
    </lineage>
</organism>
<protein>
    <submittedName>
        <fullName evidence="2">Helix-turn-helix transcriptional regulator</fullName>
    </submittedName>
</protein>
<name>A0A5D4SEX2_9BACI</name>
<dbReference type="InterPro" id="IPR010982">
    <property type="entry name" value="Lambda_DNA-bd_dom_sf"/>
</dbReference>
<dbReference type="InterPro" id="IPR001387">
    <property type="entry name" value="Cro/C1-type_HTH"/>
</dbReference>
<accession>A0A5D4SEX2</accession>